<comment type="similarity">
    <text evidence="2">Belongs to the methyltransferase superfamily. LCMT family.</text>
</comment>
<dbReference type="EMBL" id="RCMK01000031">
    <property type="protein sequence ID" value="KAG2952952.1"/>
    <property type="molecule type" value="Genomic_DNA"/>
</dbReference>
<keyword evidence="6" id="KW-0808">Transferase</keyword>
<dbReference type="InterPro" id="IPR003591">
    <property type="entry name" value="Leu-rich_rpt_typical-subtyp"/>
</dbReference>
<dbReference type="InterPro" id="IPR000225">
    <property type="entry name" value="Armadillo"/>
</dbReference>
<dbReference type="PANTHER" id="PTHR13600">
    <property type="entry name" value="LEUCINE CARBOXYL METHYLTRANSFERASE"/>
    <property type="match status" value="1"/>
</dbReference>
<comment type="caution">
    <text evidence="12">The sequence shown here is derived from an EMBL/GenBank/DDBJ whole genome shotgun (WGS) entry which is preliminary data.</text>
</comment>
<dbReference type="Gene3D" id="3.80.10.10">
    <property type="entry name" value="Ribonuclease Inhibitor"/>
    <property type="match status" value="1"/>
</dbReference>
<accession>A0A8T1EEA0</accession>
<dbReference type="Proteomes" id="UP000736787">
    <property type="component" value="Unassembled WGS sequence"/>
</dbReference>
<dbReference type="PANTHER" id="PTHR13600:SF21">
    <property type="entry name" value="LEUCINE CARBOXYL METHYLTRANSFERASE 1"/>
    <property type="match status" value="1"/>
</dbReference>
<evidence type="ECO:0000256" key="6">
    <source>
        <dbReference type="ARBA" id="ARBA00022679"/>
    </source>
</evidence>
<dbReference type="InterPro" id="IPR016181">
    <property type="entry name" value="Acyl_CoA_acyltransferase"/>
</dbReference>
<dbReference type="PROSITE" id="PS50176">
    <property type="entry name" value="ARM_REPEAT"/>
    <property type="match status" value="1"/>
</dbReference>
<dbReference type="GO" id="GO:0016747">
    <property type="term" value="F:acyltransferase activity, transferring groups other than amino-acyl groups"/>
    <property type="evidence" value="ECO:0007669"/>
    <property type="project" value="InterPro"/>
</dbReference>
<dbReference type="Pfam" id="PF04072">
    <property type="entry name" value="LCM"/>
    <property type="match status" value="1"/>
</dbReference>
<dbReference type="InterPro" id="IPR029063">
    <property type="entry name" value="SAM-dependent_MTases_sf"/>
</dbReference>
<feature type="domain" description="N-acetyltransferase" evidence="11">
    <location>
        <begin position="418"/>
        <end position="592"/>
    </location>
</feature>
<evidence type="ECO:0000256" key="4">
    <source>
        <dbReference type="ARBA" id="ARBA00022603"/>
    </source>
</evidence>
<evidence type="ECO:0000256" key="5">
    <source>
        <dbReference type="ARBA" id="ARBA00022614"/>
    </source>
</evidence>
<evidence type="ECO:0000313" key="13">
    <source>
        <dbReference type="Proteomes" id="UP000736787"/>
    </source>
</evidence>
<dbReference type="GO" id="GO:0032259">
    <property type="term" value="P:methylation"/>
    <property type="evidence" value="ECO:0007669"/>
    <property type="project" value="UniProtKB-KW"/>
</dbReference>
<dbReference type="InterPro" id="IPR000182">
    <property type="entry name" value="GNAT_dom"/>
</dbReference>
<dbReference type="AlphaFoldDB" id="A0A8T1EEA0"/>
<dbReference type="SMART" id="SM00369">
    <property type="entry name" value="LRR_TYP"/>
    <property type="match status" value="2"/>
</dbReference>
<name>A0A8T1EEA0_9STRA</name>
<evidence type="ECO:0000259" key="11">
    <source>
        <dbReference type="PROSITE" id="PS51186"/>
    </source>
</evidence>
<dbReference type="CDD" id="cd04301">
    <property type="entry name" value="NAT_SF"/>
    <property type="match status" value="1"/>
</dbReference>
<feature type="repeat" description="ARM" evidence="10">
    <location>
        <begin position="610"/>
        <end position="639"/>
    </location>
</feature>
<dbReference type="PROSITE" id="PS51450">
    <property type="entry name" value="LRR"/>
    <property type="match status" value="1"/>
</dbReference>
<protein>
    <recommendedName>
        <fullName evidence="3">[phosphatase 2A protein]-leucine-carboxy methyltransferase</fullName>
        <ecNumber evidence="3">2.1.1.233</ecNumber>
    </recommendedName>
    <alternativeName>
        <fullName evidence="9">[Phosphatase 2A protein]-leucine-carboxy methyltransferase 1</fullName>
    </alternativeName>
</protein>
<evidence type="ECO:0000256" key="3">
    <source>
        <dbReference type="ARBA" id="ARBA00012834"/>
    </source>
</evidence>
<dbReference type="InterPro" id="IPR007213">
    <property type="entry name" value="Ppm1/Ppm2/Tcmp"/>
</dbReference>
<dbReference type="Pfam" id="PF13855">
    <property type="entry name" value="LRR_8"/>
    <property type="match status" value="1"/>
</dbReference>
<evidence type="ECO:0000256" key="1">
    <source>
        <dbReference type="ARBA" id="ARBA00000724"/>
    </source>
</evidence>
<dbReference type="VEuPathDB" id="FungiDB:PC110_g2734"/>
<organism evidence="12 13">
    <name type="scientific">Phytophthora cactorum</name>
    <dbReference type="NCBI Taxonomy" id="29920"/>
    <lineage>
        <taxon>Eukaryota</taxon>
        <taxon>Sar</taxon>
        <taxon>Stramenopiles</taxon>
        <taxon>Oomycota</taxon>
        <taxon>Peronosporomycetes</taxon>
        <taxon>Peronosporales</taxon>
        <taxon>Peronosporaceae</taxon>
        <taxon>Phytophthora</taxon>
    </lineage>
</organism>
<dbReference type="EC" id="2.1.1.233" evidence="3"/>
<dbReference type="PROSITE" id="PS51186">
    <property type="entry name" value="GNAT"/>
    <property type="match status" value="1"/>
</dbReference>
<keyword evidence="7" id="KW-0949">S-adenosyl-L-methionine</keyword>
<keyword evidence="4" id="KW-0489">Methyltransferase</keyword>
<dbReference type="SUPFAM" id="SSF55729">
    <property type="entry name" value="Acyl-CoA N-acyltransferases (Nat)"/>
    <property type="match status" value="1"/>
</dbReference>
<dbReference type="InterPro" id="IPR032675">
    <property type="entry name" value="LRR_dom_sf"/>
</dbReference>
<proteinExistence type="inferred from homology"/>
<dbReference type="GO" id="GO:0018423">
    <property type="term" value="F:protein C-terminal leucine carboxyl O-methyltransferase activity"/>
    <property type="evidence" value="ECO:0007669"/>
    <property type="project" value="UniProtKB-EC"/>
</dbReference>
<evidence type="ECO:0000256" key="7">
    <source>
        <dbReference type="ARBA" id="ARBA00022691"/>
    </source>
</evidence>
<evidence type="ECO:0000256" key="10">
    <source>
        <dbReference type="PROSITE-ProRule" id="PRU00259"/>
    </source>
</evidence>
<dbReference type="InterPro" id="IPR016651">
    <property type="entry name" value="LCMT1"/>
</dbReference>
<dbReference type="SUPFAM" id="SSF52058">
    <property type="entry name" value="L domain-like"/>
    <property type="match status" value="1"/>
</dbReference>
<dbReference type="Gene3D" id="3.40.630.30">
    <property type="match status" value="1"/>
</dbReference>
<evidence type="ECO:0000256" key="2">
    <source>
        <dbReference type="ARBA" id="ARBA00010703"/>
    </source>
</evidence>
<dbReference type="InterPro" id="IPR001611">
    <property type="entry name" value="Leu-rich_rpt"/>
</dbReference>
<evidence type="ECO:0000256" key="8">
    <source>
        <dbReference type="ARBA" id="ARBA00022737"/>
    </source>
</evidence>
<dbReference type="SUPFAM" id="SSF53335">
    <property type="entry name" value="S-adenosyl-L-methionine-dependent methyltransferases"/>
    <property type="match status" value="1"/>
</dbReference>
<keyword evidence="8" id="KW-0677">Repeat</keyword>
<gene>
    <name evidence="12" type="ORF">PC117_g2373</name>
</gene>
<comment type="catalytic activity">
    <reaction evidence="1">
        <text>[phosphatase 2A protein]-C-terminal L-leucine + S-adenosyl-L-methionine = [phosphatase 2A protein]-C-terminal L-leucine methyl ester + S-adenosyl-L-homocysteine</text>
        <dbReference type="Rhea" id="RHEA:48544"/>
        <dbReference type="Rhea" id="RHEA-COMP:12134"/>
        <dbReference type="Rhea" id="RHEA-COMP:12135"/>
        <dbReference type="ChEBI" id="CHEBI:57856"/>
        <dbReference type="ChEBI" id="CHEBI:59789"/>
        <dbReference type="ChEBI" id="CHEBI:90516"/>
        <dbReference type="ChEBI" id="CHEBI:90517"/>
        <dbReference type="EC" id="2.1.1.233"/>
    </reaction>
</comment>
<evidence type="ECO:0000256" key="9">
    <source>
        <dbReference type="ARBA" id="ARBA00032526"/>
    </source>
</evidence>
<dbReference type="Pfam" id="PF00583">
    <property type="entry name" value="Acetyltransf_1"/>
    <property type="match status" value="1"/>
</dbReference>
<dbReference type="Gene3D" id="3.40.50.150">
    <property type="entry name" value="Vaccinia Virus protein VP39"/>
    <property type="match status" value="1"/>
</dbReference>
<keyword evidence="5" id="KW-0433">Leucine-rich repeat</keyword>
<sequence length="695" mass="76944">MRPRQALGGATVNLLKSPSASQGIRFCIPHTYTQNLLDMALSTTTEWRGTSDHNVTETAFDAVKCKLSAVTLGYFQDPFLSFFVEKPTRRIPLIHRGYYLRHVAIARCVELFLSQYATSTQVNIVSLGAGFDTLFFRLLEQRQFAGKLSFTEVDCDAIVDAKTKLLNDEDVREGLFPKDMDNLTVASPVDGNVAWQCQVPSASYSLIACDLGDIQRLDTTLTSAGADRGLPTLFLSECVLSYLVPEKGTMLLRWLAETFSGGSIALYDPIGLEASDSEKAASPNNKTKSKSDAFDSTLQHYFAVKGCTLRGARGYQTAADHAGRFLSLAHWQNCRILDMNSVFTACTTAEEKRRLASLEPFDEFADWMLCNAHYAIYLADNCSSQDKDWTASFVTQAHQHRYLLTGACAPLVKGQEPVIIRSFQREDLTAVRSLFESTHLEFAKGSRAVRQFVANRLRGPSGDMFDVHLAFQTPNSTGIMTSGFWVAEVDGKVVGCAGVKPLVTSSNTEEDQRFAELCRLSVAPTVRRRGLASALVRAVEAFTASCGAFNEIRLETIDAMEGAQQLYRSLGYVEQLESEKQHSSFKLIPRLRQLNIRRNALHSLSDGLAGAFPQLAYLNVSENAPEELSAASIGALRNLQHLNVAHNHIRELPIATFEWLEALEQLDARVNLIEKIKFDNEDGKLQVLLLSTSNN</sequence>
<reference evidence="12" key="1">
    <citation type="submission" date="2018-10" db="EMBL/GenBank/DDBJ databases">
        <title>Effector identification in a new, highly contiguous assembly of the strawberry crown rot pathogen Phytophthora cactorum.</title>
        <authorList>
            <person name="Armitage A.D."/>
            <person name="Nellist C.F."/>
            <person name="Bates H."/>
            <person name="Vickerstaff R.J."/>
            <person name="Harrison R.J."/>
        </authorList>
    </citation>
    <scope>NUCLEOTIDE SEQUENCE</scope>
    <source>
        <strain evidence="12">4040</strain>
    </source>
</reference>
<evidence type="ECO:0000313" key="12">
    <source>
        <dbReference type="EMBL" id="KAG2952952.1"/>
    </source>
</evidence>